<dbReference type="OrthoDB" id="30336at2759"/>
<keyword evidence="2" id="KW-1185">Reference proteome</keyword>
<dbReference type="EMBL" id="CAAALY010049886">
    <property type="protein sequence ID" value="VEL21159.1"/>
    <property type="molecule type" value="Genomic_DNA"/>
</dbReference>
<reference evidence="1" key="1">
    <citation type="submission" date="2018-11" db="EMBL/GenBank/DDBJ databases">
        <authorList>
            <consortium name="Pathogen Informatics"/>
        </authorList>
    </citation>
    <scope>NUCLEOTIDE SEQUENCE</scope>
</reference>
<accession>A0A3S5FDU7</accession>
<name>A0A3S5FDU7_9PLAT</name>
<evidence type="ECO:0000313" key="1">
    <source>
        <dbReference type="EMBL" id="VEL21159.1"/>
    </source>
</evidence>
<dbReference type="InterPro" id="IPR045189">
    <property type="entry name" value="UBR4-like"/>
</dbReference>
<proteinExistence type="predicted"/>
<dbReference type="Proteomes" id="UP000784294">
    <property type="component" value="Unassembled WGS sequence"/>
</dbReference>
<comment type="caution">
    <text evidence="1">The sequence shown here is derived from an EMBL/GenBank/DDBJ whole genome shotgun (WGS) entry which is preliminary data.</text>
</comment>
<dbReference type="PANTHER" id="PTHR21725">
    <property type="entry name" value="E3 UBIQUITIN-PROTEIN LIGASE UBR4"/>
    <property type="match status" value="1"/>
</dbReference>
<sequence length="227" mass="24478">MNVYTNDLVGRSASHLLHEPELWDKLVTVRLARDQTMVCICLASPTNAVPVGSVSALPAHSWPSAIPFSGSNFDPSTNSAALPVESNGSGMEGPAIIGGNFGGPTCLMMRVADGDGLPVQASRLIFEYAEFHPTGHGEKRICPRCHASASVQGSTCLVCRNNVNQCYRCRSINLSNEDVFLCSTCGSSRSGKIEFSVTARLVIIQSVLRLYVYIYVSLLDFILDCMV</sequence>
<evidence type="ECO:0000313" key="2">
    <source>
        <dbReference type="Proteomes" id="UP000784294"/>
    </source>
</evidence>
<dbReference type="PANTHER" id="PTHR21725:SF1">
    <property type="entry name" value="E3 UBIQUITIN-PROTEIN LIGASE UBR4"/>
    <property type="match status" value="1"/>
</dbReference>
<gene>
    <name evidence="1" type="ORF">PXEA_LOCUS14599</name>
</gene>
<organism evidence="1 2">
    <name type="scientific">Protopolystoma xenopodis</name>
    <dbReference type="NCBI Taxonomy" id="117903"/>
    <lineage>
        <taxon>Eukaryota</taxon>
        <taxon>Metazoa</taxon>
        <taxon>Spiralia</taxon>
        <taxon>Lophotrochozoa</taxon>
        <taxon>Platyhelminthes</taxon>
        <taxon>Monogenea</taxon>
        <taxon>Polyopisthocotylea</taxon>
        <taxon>Polystomatidea</taxon>
        <taxon>Polystomatidae</taxon>
        <taxon>Protopolystoma</taxon>
    </lineage>
</organism>
<protein>
    <submittedName>
        <fullName evidence="1">Uncharacterized protein</fullName>
    </submittedName>
</protein>
<dbReference type="AlphaFoldDB" id="A0A3S5FDU7"/>